<dbReference type="Pfam" id="PF26002">
    <property type="entry name" value="Beta-barrel_AprE"/>
    <property type="match status" value="1"/>
</dbReference>
<feature type="domain" description="AprE-like long alpha-helical hairpin" evidence="3">
    <location>
        <begin position="132"/>
        <end position="284"/>
    </location>
</feature>
<dbReference type="STRING" id="1220535.IMCC14465_10240"/>
<evidence type="ECO:0000259" key="3">
    <source>
        <dbReference type="Pfam" id="PF25994"/>
    </source>
</evidence>
<dbReference type="PANTHER" id="PTHR30386">
    <property type="entry name" value="MEMBRANE FUSION SUBUNIT OF EMRAB-TOLC MULTIDRUG EFFLUX PUMP"/>
    <property type="match status" value="1"/>
</dbReference>
<evidence type="ECO:0000313" key="5">
    <source>
        <dbReference type="EMBL" id="EJW21228.1"/>
    </source>
</evidence>
<dbReference type="eggNOG" id="COG0845">
    <property type="taxonomic scope" value="Bacteria"/>
</dbReference>
<evidence type="ECO:0000313" key="6">
    <source>
        <dbReference type="Proteomes" id="UP000004836"/>
    </source>
</evidence>
<dbReference type="InterPro" id="IPR050739">
    <property type="entry name" value="MFP"/>
</dbReference>
<accession>J9DGI1</accession>
<keyword evidence="1" id="KW-0175">Coiled coil</keyword>
<protein>
    <recommendedName>
        <fullName evidence="7">Membrane fusion protein (MFP) family protein</fullName>
    </recommendedName>
</protein>
<sequence length="442" mass="47330">MFLDRRFLQNKLLSSSSFTPADTLNHNREKNFRLISSPYTLSPILAVLLAACGGGGTVRVPVYLTDPNATRPTGPDGVTPPVAPDGGTGGGAGGGTGGGGAGDFNAQPFSVFVADGIIEGARVYVDVDEDVKATFDDNEIQLVASLVAIARLKAEAEGAEEITFLPGLENSALEVVTSERSLFKKRTGALNASLTVIEQNIRENEVLAKNLKERVEIIRPLVEKGYEPRLSLLELESNYDQAMLAAQKARDEHKATIDNFRADAASQLAEQEVAARQAGAREDAYLAKVRHADVRAPSSGIVTSVKIKTVGAVLQAGTVLAEIVPDEQSLLIRARLPADDVANIYPGQIAQVSLSTYDVSRYGSLEGVVQRIAQNTTQEEGIPPYYVTMIEVPNPQFSKSETPVEITTGTPTVIDIIGKKRTVLSYILTPLERAAGVAFREQ</sequence>
<feature type="compositionally biased region" description="Gly residues" evidence="2">
    <location>
        <begin position="86"/>
        <end position="100"/>
    </location>
</feature>
<evidence type="ECO:0000256" key="1">
    <source>
        <dbReference type="SAM" id="Coils"/>
    </source>
</evidence>
<evidence type="ECO:0008006" key="7">
    <source>
        <dbReference type="Google" id="ProtNLM"/>
    </source>
</evidence>
<proteinExistence type="predicted"/>
<dbReference type="Pfam" id="PF25994">
    <property type="entry name" value="HH_AprE"/>
    <property type="match status" value="1"/>
</dbReference>
<dbReference type="OrthoDB" id="9810980at2"/>
<keyword evidence="6" id="KW-1185">Reference proteome</keyword>
<dbReference type="Proteomes" id="UP000004836">
    <property type="component" value="Unassembled WGS sequence"/>
</dbReference>
<feature type="coiled-coil region" evidence="1">
    <location>
        <begin position="194"/>
        <end position="252"/>
    </location>
</feature>
<evidence type="ECO:0000256" key="2">
    <source>
        <dbReference type="SAM" id="MobiDB-lite"/>
    </source>
</evidence>
<gene>
    <name evidence="5" type="ORF">IMCC14465_10240</name>
</gene>
<dbReference type="Gene3D" id="2.40.30.170">
    <property type="match status" value="1"/>
</dbReference>
<dbReference type="PRINTS" id="PR01490">
    <property type="entry name" value="RTXTOXIND"/>
</dbReference>
<feature type="domain" description="AprE-like beta-barrel" evidence="4">
    <location>
        <begin position="330"/>
        <end position="417"/>
    </location>
</feature>
<name>J9DGI1_9PROT</name>
<evidence type="ECO:0000259" key="4">
    <source>
        <dbReference type="Pfam" id="PF26002"/>
    </source>
</evidence>
<organism evidence="5 6">
    <name type="scientific">alpha proteobacterium IMCC14465</name>
    <dbReference type="NCBI Taxonomy" id="1220535"/>
    <lineage>
        <taxon>Bacteria</taxon>
        <taxon>Pseudomonadati</taxon>
        <taxon>Pseudomonadota</taxon>
        <taxon>Alphaproteobacteria</taxon>
        <taxon>PS1 clade</taxon>
    </lineage>
</organism>
<reference evidence="5 6" key="1">
    <citation type="journal article" date="2012" name="J. Bacteriol.">
        <title>Genome Sequence of Strain IMCC14465, Isolated from the East Sea, Belonging to the PS1 Clade of Alphaproteobacteria.</title>
        <authorList>
            <person name="Yang S.J."/>
            <person name="Kang I."/>
            <person name="Cho J.C."/>
        </authorList>
    </citation>
    <scope>NUCLEOTIDE SEQUENCE [LARGE SCALE GENOMIC DNA]</scope>
    <source>
        <strain evidence="5 6">IMCC14465</strain>
    </source>
</reference>
<dbReference type="PANTHER" id="PTHR30386:SF17">
    <property type="entry name" value="ALKALINE PROTEASE SECRETION PROTEIN APRE"/>
    <property type="match status" value="1"/>
</dbReference>
<feature type="region of interest" description="Disordered" evidence="2">
    <location>
        <begin position="67"/>
        <end position="100"/>
    </location>
</feature>
<dbReference type="AlphaFoldDB" id="J9DGI1"/>
<dbReference type="InterPro" id="IPR058982">
    <property type="entry name" value="Beta-barrel_AprE"/>
</dbReference>
<dbReference type="EMBL" id="ALYF01000003">
    <property type="protein sequence ID" value="EJW21228.1"/>
    <property type="molecule type" value="Genomic_DNA"/>
</dbReference>
<dbReference type="InterPro" id="IPR058781">
    <property type="entry name" value="HH_AprE-like"/>
</dbReference>
<comment type="caution">
    <text evidence="5">The sequence shown here is derived from an EMBL/GenBank/DDBJ whole genome shotgun (WGS) entry which is preliminary data.</text>
</comment>